<gene>
    <name evidence="2" type="ORF">METZ01_LOCUS46827</name>
</gene>
<accession>A0A381RYH4</accession>
<dbReference type="EMBL" id="UINC01002192">
    <property type="protein sequence ID" value="SUZ93973.1"/>
    <property type="molecule type" value="Genomic_DNA"/>
</dbReference>
<feature type="compositionally biased region" description="Polar residues" evidence="1">
    <location>
        <begin position="10"/>
        <end position="21"/>
    </location>
</feature>
<feature type="region of interest" description="Disordered" evidence="1">
    <location>
        <begin position="1"/>
        <end position="21"/>
    </location>
</feature>
<dbReference type="AlphaFoldDB" id="A0A381RYH4"/>
<proteinExistence type="predicted"/>
<evidence type="ECO:0000313" key="2">
    <source>
        <dbReference type="EMBL" id="SUZ93973.1"/>
    </source>
</evidence>
<reference evidence="2" key="1">
    <citation type="submission" date="2018-05" db="EMBL/GenBank/DDBJ databases">
        <authorList>
            <person name="Lanie J.A."/>
            <person name="Ng W.-L."/>
            <person name="Kazmierczak K.M."/>
            <person name="Andrzejewski T.M."/>
            <person name="Davidsen T.M."/>
            <person name="Wayne K.J."/>
            <person name="Tettelin H."/>
            <person name="Glass J.I."/>
            <person name="Rusch D."/>
            <person name="Podicherti R."/>
            <person name="Tsui H.-C.T."/>
            <person name="Winkler M.E."/>
        </authorList>
    </citation>
    <scope>NUCLEOTIDE SEQUENCE</scope>
</reference>
<sequence length="788" mass="85649">MAASGVDVSIESTSDGTVSMSGQCSGQPVVVSAGSNDIKIAPLTPKVYSDCLLTFTDSEGNESTPLKLNEFTIPQPDPENKYVPYVRSVNWESTIAESGGYHTENIYNCSWRYDRKDISGCTMSDISIDGEIDEWTFNGLSGQWVEILMDAAWSGGLDPILELVAPNDPHAANIELANLVPENPAVSVDSDISCFYGFCSAGEIEAGEIRGNSISEPKQTDDWQYMGTAGEVIRIVTKIMPGTELMPLLLEAFGPSNNPEDCYPYTFPECPGANWTGSVLEAAPVTMASLYNFSEDGAQRIDKLVIRQTGPHIIRVKGLGYSTPVYTLQVDSVSTAPNISERPDILPAGSVGSLIVYGETRGAEISVAAEVDSYLFYGIRGESVVISMEPDEEWQFGSSDCYLRVACIDPFIELISPNGVTEVFSNKGPGSGSAVEIDLVFVDEELGGGRETRPWVLQETGWYTINARALGGSGAYDWHKKMDRAHLYKTSGPYTISLNQMGTVVVAENVEPALIGRCPADLPLADWMVDPHPNCVALTPYRPGGGQTWPSFLGIRHQLEQDGVYTVRARGIADRPLFGENIGNYRLEIYISDTNPSATPGSGRGPNNSRVQTQLESLAGNPNDPPLLKLQSEPDPITFGESKRMDSDFVVPFQKSVYNDPRNWFDWDYGIRFITEAGVINEKQPHVNGGYLSFQGTLGQRVNISVNIGGNASVGVELISPNGISEISNEVSRCYIAGVVSECVAIIHDYPLKETGLYRIKAYRPTIENPGSEYSSSFTATVTLSESE</sequence>
<protein>
    <submittedName>
        <fullName evidence="2">Uncharacterized protein</fullName>
    </submittedName>
</protein>
<name>A0A381RYH4_9ZZZZ</name>
<organism evidence="2">
    <name type="scientific">marine metagenome</name>
    <dbReference type="NCBI Taxonomy" id="408172"/>
    <lineage>
        <taxon>unclassified sequences</taxon>
        <taxon>metagenomes</taxon>
        <taxon>ecological metagenomes</taxon>
    </lineage>
</organism>
<evidence type="ECO:0000256" key="1">
    <source>
        <dbReference type="SAM" id="MobiDB-lite"/>
    </source>
</evidence>